<evidence type="ECO:0000256" key="1">
    <source>
        <dbReference type="ARBA" id="ARBA00004123"/>
    </source>
</evidence>
<feature type="compositionally biased region" description="Polar residues" evidence="16">
    <location>
        <begin position="629"/>
        <end position="652"/>
    </location>
</feature>
<organism evidence="19 20">
    <name type="scientific">Panagrolaimus superbus</name>
    <dbReference type="NCBI Taxonomy" id="310955"/>
    <lineage>
        <taxon>Eukaryota</taxon>
        <taxon>Metazoa</taxon>
        <taxon>Ecdysozoa</taxon>
        <taxon>Nematoda</taxon>
        <taxon>Chromadorea</taxon>
        <taxon>Rhabditida</taxon>
        <taxon>Tylenchina</taxon>
        <taxon>Panagrolaimomorpha</taxon>
        <taxon>Panagrolaimoidea</taxon>
        <taxon>Panagrolaimidae</taxon>
        <taxon>Panagrolaimus</taxon>
    </lineage>
</organism>
<dbReference type="GO" id="GO:0140818">
    <property type="term" value="F:mRNA 5'-triphosphate monophosphatase activity"/>
    <property type="evidence" value="ECO:0007669"/>
    <property type="project" value="UniProtKB-EC"/>
</dbReference>
<keyword evidence="9 12" id="KW-0342">GTP-binding</keyword>
<dbReference type="SUPFAM" id="SSF50249">
    <property type="entry name" value="Nucleic acid-binding proteins"/>
    <property type="match status" value="1"/>
</dbReference>
<dbReference type="InterPro" id="IPR020422">
    <property type="entry name" value="TYR_PHOSPHATASE_DUAL_dom"/>
</dbReference>
<dbReference type="PANTHER" id="PTHR10367:SF17">
    <property type="entry name" value="MRNA-CAPPING ENZYME"/>
    <property type="match status" value="1"/>
</dbReference>
<dbReference type="InterPro" id="IPR012340">
    <property type="entry name" value="NA-bd_OB-fold"/>
</dbReference>
<dbReference type="GO" id="GO:0004651">
    <property type="term" value="F:polynucleotide 5'-phosphatase activity"/>
    <property type="evidence" value="ECO:0007669"/>
    <property type="project" value="UniProtKB-UniRule"/>
</dbReference>
<feature type="binding site" evidence="15">
    <location>
        <begin position="392"/>
        <end position="394"/>
    </location>
    <ligand>
        <name>GTP</name>
        <dbReference type="ChEBI" id="CHEBI:37565"/>
    </ligand>
</feature>
<dbReference type="PROSITE" id="PS50054">
    <property type="entry name" value="TYR_PHOSPHATASE_DUAL"/>
    <property type="match status" value="1"/>
</dbReference>
<proteinExistence type="inferred from homology"/>
<dbReference type="InterPro" id="IPR017074">
    <property type="entry name" value="mRNA_cap_enz_bifunc"/>
</dbReference>
<dbReference type="PIRSF" id="PIRSF036958">
    <property type="entry name" value="mRNA_capping_HCE"/>
    <property type="match status" value="1"/>
</dbReference>
<dbReference type="EC" id="3.6.1.74" evidence="12"/>
<keyword evidence="6 12" id="KW-0378">Hydrolase</keyword>
<evidence type="ECO:0000313" key="20">
    <source>
        <dbReference type="WBParaSite" id="PSU_v2.g14196.t1"/>
    </source>
</evidence>
<dbReference type="Pfam" id="PF01331">
    <property type="entry name" value="mRNA_cap_enzyme"/>
    <property type="match status" value="1"/>
</dbReference>
<feature type="domain" description="Tyrosine-protein phosphatase" evidence="17">
    <location>
        <begin position="81"/>
        <end position="232"/>
    </location>
</feature>
<evidence type="ECO:0000313" key="19">
    <source>
        <dbReference type="Proteomes" id="UP000887577"/>
    </source>
</evidence>
<dbReference type="WBParaSite" id="PSU_v2.g14196.t1">
    <property type="protein sequence ID" value="PSU_v2.g14196.t1"/>
    <property type="gene ID" value="PSU_v2.g14196"/>
</dbReference>
<sequence>MASEGPPFKRRKVNNRYQNGNSSASQQPQQQQQQNNAGNENGIPREQAMALGLPKRWQYCPKFGNVIQGLFLPLKTPLSEGYDDLLETQWRFHPQEIFKANLVGANEGSKVKLWINLANTERYYGKNTISSNGCQYLHMPLRGHNETPSDDETNRFIRIVNDFTRLNPNDIVAVHCTHGFNRTGFLIASYLITTMGWDVETAVLEFAQARPNGIYKEDYLQELCRRYDGFYDPDKELPFEAPGRPAWEDGPDPSINYDAMMAAVPVGFADNSDRAPQFMDGKVPHVIFVDDPETRSYLQEKVRMLLQPFAPKALKNEFPGSQPISMDKKNIDLIASRPYMVSWKADGMRYLVLINGEDEIYAFDRDNNVFQLPLKFPRKGHLDQHVSDTLVDVEVIMQALPDGGFRPRMLIFDLIIHEKNEIGKKDFKIRMHAIKDLLINPRNQAAVEGLLNKAKEPMSVARKDFWDISATFKLFAPAFRNSLGHHVDGLIFQPSDPYTPGRFNLLLKWKPPEESSIDFKLKIEKYHRPAEPVSYVGELYVLGLPKPFAVMKATKTLQQFDGRIIECHFKDNAWHFMRERTDKSHPNAYSTATSVMETIKNPLTERYLIDYITHNTYVEGAEHQRNYEQQHPPSVRQQYSSLPASQLQSRVH</sequence>
<accession>A0A914Y603</accession>
<dbReference type="GO" id="GO:0004484">
    <property type="term" value="F:mRNA guanylyltransferase activity"/>
    <property type="evidence" value="ECO:0007669"/>
    <property type="project" value="UniProtKB-UniRule"/>
</dbReference>
<dbReference type="InterPro" id="IPR029021">
    <property type="entry name" value="Prot-tyrosine_phosphatase-like"/>
</dbReference>
<keyword evidence="10 12" id="KW-0539">Nucleus</keyword>
<dbReference type="InterPro" id="IPR001339">
    <property type="entry name" value="mRNA_cap_enzyme_adenylation"/>
</dbReference>
<feature type="binding site" evidence="15">
    <location>
        <position position="365"/>
    </location>
    <ligand>
        <name>GTP</name>
        <dbReference type="ChEBI" id="CHEBI:37565"/>
    </ligand>
</feature>
<comment type="similarity">
    <text evidence="12">In the C-terminal section; belongs to the eukaryotic GTase family.</text>
</comment>
<feature type="binding site" evidence="15">
    <location>
        <begin position="508"/>
        <end position="510"/>
    </location>
    <ligand>
        <name>GTP</name>
        <dbReference type="ChEBI" id="CHEBI:37565"/>
    </ligand>
</feature>
<evidence type="ECO:0000259" key="17">
    <source>
        <dbReference type="PROSITE" id="PS50054"/>
    </source>
</evidence>
<evidence type="ECO:0000256" key="8">
    <source>
        <dbReference type="ARBA" id="ARBA00023042"/>
    </source>
</evidence>
<dbReference type="Pfam" id="PF00782">
    <property type="entry name" value="DSPc"/>
    <property type="match status" value="1"/>
</dbReference>
<keyword evidence="8 12" id="KW-0506">mRNA capping</keyword>
<feature type="region of interest" description="Disordered" evidence="16">
    <location>
        <begin position="625"/>
        <end position="652"/>
    </location>
</feature>
<evidence type="ECO:0000259" key="18">
    <source>
        <dbReference type="PROSITE" id="PS50056"/>
    </source>
</evidence>
<keyword evidence="2 12" id="KW-0507">mRNA processing</keyword>
<feature type="active site" description="N6-GMP-lysine intermediate" evidence="14">
    <location>
        <position position="344"/>
    </location>
</feature>
<keyword evidence="19" id="KW-1185">Reference proteome</keyword>
<dbReference type="GO" id="GO:0004721">
    <property type="term" value="F:phosphoprotein phosphatase activity"/>
    <property type="evidence" value="ECO:0007669"/>
    <property type="project" value="UniProtKB-UniRule"/>
</dbReference>
<protein>
    <recommendedName>
        <fullName evidence="12">mRNA-capping enzyme</fullName>
    </recommendedName>
    <domain>
        <recommendedName>
            <fullName evidence="12">mRNA 5'-triphosphate monophosphatase</fullName>
            <ecNumber evidence="12">3.6.1.74</ecNumber>
        </recommendedName>
        <alternativeName>
            <fullName evidence="12">mRNA 5'-phosphatase</fullName>
        </alternativeName>
    </domain>
    <domain>
        <recommendedName>
            <fullName evidence="12">mRNA guanylyltransferase</fullName>
            <ecNumber evidence="12">2.7.7.50</ecNumber>
        </recommendedName>
        <alternativeName>
            <fullName evidence="12">GTP--RNA guanylyltransferase</fullName>
            <shortName evidence="12">GTase</shortName>
        </alternativeName>
    </domain>
</protein>
<dbReference type="InterPro" id="IPR016130">
    <property type="entry name" value="Tyr_Pase_AS"/>
</dbReference>
<dbReference type="SUPFAM" id="SSF56091">
    <property type="entry name" value="DNA ligase/mRNA capping enzyme, catalytic domain"/>
    <property type="match status" value="1"/>
</dbReference>
<keyword evidence="4 12" id="KW-0548">Nucleotidyltransferase</keyword>
<evidence type="ECO:0000256" key="6">
    <source>
        <dbReference type="ARBA" id="ARBA00022801"/>
    </source>
</evidence>
<evidence type="ECO:0000256" key="10">
    <source>
        <dbReference type="ARBA" id="ARBA00023242"/>
    </source>
</evidence>
<dbReference type="GO" id="GO:0006370">
    <property type="term" value="P:7-methylguanosine mRNA capping"/>
    <property type="evidence" value="ECO:0007669"/>
    <property type="project" value="UniProtKB-UniRule"/>
</dbReference>
<evidence type="ECO:0000256" key="13">
    <source>
        <dbReference type="PIRSR" id="PIRSR036958-1"/>
    </source>
</evidence>
<dbReference type="InterPro" id="IPR013846">
    <property type="entry name" value="mRNA_cap_enzyme_C"/>
</dbReference>
<dbReference type="GO" id="GO:0005524">
    <property type="term" value="F:ATP binding"/>
    <property type="evidence" value="ECO:0007669"/>
    <property type="project" value="InterPro"/>
</dbReference>
<feature type="region of interest" description="Disordered" evidence="16">
    <location>
        <begin position="1"/>
        <end position="42"/>
    </location>
</feature>
<dbReference type="GO" id="GO:0005525">
    <property type="term" value="F:GTP binding"/>
    <property type="evidence" value="ECO:0007669"/>
    <property type="project" value="UniProtKB-UniRule"/>
</dbReference>
<evidence type="ECO:0000256" key="15">
    <source>
        <dbReference type="PIRSR" id="PIRSR036958-3"/>
    </source>
</evidence>
<feature type="binding site" evidence="15">
    <location>
        <begin position="578"/>
        <end position="583"/>
    </location>
    <ligand>
        <name>GTP</name>
        <dbReference type="ChEBI" id="CHEBI:37565"/>
    </ligand>
</feature>
<dbReference type="GO" id="GO:0005634">
    <property type="term" value="C:nucleus"/>
    <property type="evidence" value="ECO:0007669"/>
    <property type="project" value="UniProtKB-SubCell"/>
</dbReference>
<feature type="binding site" evidence="15">
    <location>
        <position position="349"/>
    </location>
    <ligand>
        <name>GTP</name>
        <dbReference type="ChEBI" id="CHEBI:37565"/>
    </ligand>
</feature>
<evidence type="ECO:0000256" key="3">
    <source>
        <dbReference type="ARBA" id="ARBA00022679"/>
    </source>
</evidence>
<dbReference type="PROSITE" id="PS50056">
    <property type="entry name" value="TYR_PHOSPHATASE_2"/>
    <property type="match status" value="1"/>
</dbReference>
<keyword evidence="3 12" id="KW-0808">Transferase</keyword>
<feature type="compositionally biased region" description="Low complexity" evidence="16">
    <location>
        <begin position="18"/>
        <end position="42"/>
    </location>
</feature>
<comment type="catalytic activity">
    <reaction evidence="11">
        <text>a 5'-end diphospho-ribonucleoside in mRNA + GTP + H(+) = a 5'-end (5'-triphosphoguanosine)-ribonucleoside in mRNA + diphosphate</text>
        <dbReference type="Rhea" id="RHEA:67012"/>
        <dbReference type="Rhea" id="RHEA-COMP:17165"/>
        <dbReference type="Rhea" id="RHEA-COMP:17166"/>
        <dbReference type="ChEBI" id="CHEBI:15378"/>
        <dbReference type="ChEBI" id="CHEBI:33019"/>
        <dbReference type="ChEBI" id="CHEBI:37565"/>
        <dbReference type="ChEBI" id="CHEBI:167616"/>
        <dbReference type="ChEBI" id="CHEBI:167617"/>
        <dbReference type="EC" id="2.7.7.50"/>
    </reaction>
    <physiologicalReaction direction="left-to-right" evidence="11">
        <dbReference type="Rhea" id="RHEA:67013"/>
    </physiologicalReaction>
</comment>
<dbReference type="Gene3D" id="3.30.470.30">
    <property type="entry name" value="DNA ligase/mRNA capping enzyme"/>
    <property type="match status" value="1"/>
</dbReference>
<reference evidence="20" key="1">
    <citation type="submission" date="2022-11" db="UniProtKB">
        <authorList>
            <consortium name="WormBaseParasite"/>
        </authorList>
    </citation>
    <scope>IDENTIFICATION</scope>
</reference>
<dbReference type="Pfam" id="PF03919">
    <property type="entry name" value="mRNA_cap_C"/>
    <property type="match status" value="1"/>
</dbReference>
<comment type="catalytic activity">
    <reaction evidence="12">
        <text>a 5'-end triphospho-ribonucleoside in mRNA + H2O = a 5'-end diphospho-ribonucleoside in mRNA + phosphate + H(+)</text>
        <dbReference type="Rhea" id="RHEA:67004"/>
        <dbReference type="Rhea" id="RHEA-COMP:17164"/>
        <dbReference type="Rhea" id="RHEA-COMP:17165"/>
        <dbReference type="ChEBI" id="CHEBI:15377"/>
        <dbReference type="ChEBI" id="CHEBI:15378"/>
        <dbReference type="ChEBI" id="CHEBI:43474"/>
        <dbReference type="ChEBI" id="CHEBI:167616"/>
        <dbReference type="ChEBI" id="CHEBI:167618"/>
        <dbReference type="EC" id="3.6.1.74"/>
    </reaction>
</comment>
<evidence type="ECO:0000256" key="11">
    <source>
        <dbReference type="ARBA" id="ARBA00044624"/>
    </source>
</evidence>
<feature type="domain" description="Tyrosine specific protein phosphatases" evidence="18">
    <location>
        <begin position="154"/>
        <end position="221"/>
    </location>
</feature>
<keyword evidence="5 12" id="KW-0547">Nucleotide-binding</keyword>
<dbReference type="SMART" id="SM00195">
    <property type="entry name" value="DSPc"/>
    <property type="match status" value="1"/>
</dbReference>
<dbReference type="Gene3D" id="3.90.190.10">
    <property type="entry name" value="Protein tyrosine phosphatase superfamily"/>
    <property type="match status" value="1"/>
</dbReference>
<dbReference type="AlphaFoldDB" id="A0A914Y603"/>
<dbReference type="FunFam" id="2.40.50.140:FF:000291">
    <property type="entry name" value="mRNA-capping enzyme"/>
    <property type="match status" value="1"/>
</dbReference>
<evidence type="ECO:0000256" key="7">
    <source>
        <dbReference type="ARBA" id="ARBA00022912"/>
    </source>
</evidence>
<feature type="active site" description="Phosphocysteine intermediate" evidence="13">
    <location>
        <position position="176"/>
    </location>
</feature>
<name>A0A914Y603_9BILA</name>
<dbReference type="PROSITE" id="PS00383">
    <property type="entry name" value="TYR_PHOSPHATASE_1"/>
    <property type="match status" value="1"/>
</dbReference>
<keyword evidence="7" id="KW-0904">Protein phosphatase</keyword>
<comment type="function">
    <text evidence="12">Bifunctional mRNA-capping enzyme exhibiting RNA 5'-triphosphate monophosphatase activity in the N-terminal part and mRNA guanylyltransferase activity in the C-terminal part. Catalyzes the first two steps of cap formation: by removing the gamma-phosphate from the 5'-triphosphate end of nascent mRNA to yield a diphosphate end, and by transferring the GMP moiety of GTP to the 5'-diphosphate terminus of RNA via a covalent enzyme-GMP reaction intermediate.</text>
</comment>
<dbReference type="InterPro" id="IPR000340">
    <property type="entry name" value="Dual-sp_phosphatase_cat-dom"/>
</dbReference>
<dbReference type="InterPro" id="IPR051029">
    <property type="entry name" value="mRNA_Capping_Enz/RNA_Phosphat"/>
</dbReference>
<dbReference type="SUPFAM" id="SSF52799">
    <property type="entry name" value="(Phosphotyrosine protein) phosphatases II"/>
    <property type="match status" value="1"/>
</dbReference>
<evidence type="ECO:0000256" key="4">
    <source>
        <dbReference type="ARBA" id="ARBA00022695"/>
    </source>
</evidence>
<comment type="subcellular location">
    <subcellularLocation>
        <location evidence="1 12">Nucleus</location>
    </subcellularLocation>
</comment>
<dbReference type="CDD" id="cd07895">
    <property type="entry name" value="Adenylation_mRNA_capping"/>
    <property type="match status" value="1"/>
</dbReference>
<dbReference type="EC" id="2.7.7.50" evidence="12"/>
<dbReference type="Gene3D" id="2.40.50.140">
    <property type="entry name" value="Nucleic acid-binding proteins"/>
    <property type="match status" value="1"/>
</dbReference>
<dbReference type="InterPro" id="IPR000387">
    <property type="entry name" value="Tyr_Pase_dom"/>
</dbReference>
<evidence type="ECO:0000256" key="2">
    <source>
        <dbReference type="ARBA" id="ARBA00022664"/>
    </source>
</evidence>
<dbReference type="PANTHER" id="PTHR10367">
    <property type="entry name" value="MRNA-CAPPING ENZYME"/>
    <property type="match status" value="1"/>
</dbReference>
<evidence type="ECO:0000256" key="9">
    <source>
        <dbReference type="ARBA" id="ARBA00023134"/>
    </source>
</evidence>
<evidence type="ECO:0000256" key="16">
    <source>
        <dbReference type="SAM" id="MobiDB-lite"/>
    </source>
</evidence>
<evidence type="ECO:0000256" key="12">
    <source>
        <dbReference type="PIRNR" id="PIRNR036958"/>
    </source>
</evidence>
<comment type="similarity">
    <text evidence="12">In the N-terminal section; belongs to the non-receptor class of the protein-tyrosine phosphatase family.</text>
</comment>
<evidence type="ECO:0000256" key="14">
    <source>
        <dbReference type="PIRSR" id="PIRSR036958-2"/>
    </source>
</evidence>
<evidence type="ECO:0000256" key="5">
    <source>
        <dbReference type="ARBA" id="ARBA00022741"/>
    </source>
</evidence>
<dbReference type="Proteomes" id="UP000887577">
    <property type="component" value="Unplaced"/>
</dbReference>